<feature type="transmembrane region" description="Helical" evidence="6">
    <location>
        <begin position="6"/>
        <end position="26"/>
    </location>
</feature>
<dbReference type="InterPro" id="IPR020846">
    <property type="entry name" value="MFS_dom"/>
</dbReference>
<feature type="transmembrane region" description="Helical" evidence="6">
    <location>
        <begin position="486"/>
        <end position="506"/>
    </location>
</feature>
<feature type="transmembrane region" description="Helical" evidence="6">
    <location>
        <begin position="387"/>
        <end position="410"/>
    </location>
</feature>
<feature type="transmembrane region" description="Helical" evidence="6">
    <location>
        <begin position="636"/>
        <end position="653"/>
    </location>
</feature>
<feature type="transmembrane region" description="Helical" evidence="6">
    <location>
        <begin position="518"/>
        <end position="537"/>
    </location>
</feature>
<dbReference type="EMBL" id="FNIN01000001">
    <property type="protein sequence ID" value="SDN25487.1"/>
    <property type="molecule type" value="Genomic_DNA"/>
</dbReference>
<dbReference type="InterPro" id="IPR011701">
    <property type="entry name" value="MFS"/>
</dbReference>
<organism evidence="8 9">
    <name type="scientific">Desulfonauticus submarinus</name>
    <dbReference type="NCBI Taxonomy" id="206665"/>
    <lineage>
        <taxon>Bacteria</taxon>
        <taxon>Pseudomonadati</taxon>
        <taxon>Thermodesulfobacteriota</taxon>
        <taxon>Desulfovibrionia</taxon>
        <taxon>Desulfovibrionales</taxon>
        <taxon>Desulfonauticaceae</taxon>
        <taxon>Desulfonauticus</taxon>
    </lineage>
</organism>
<dbReference type="AlphaFoldDB" id="A0A1G9ZWJ2"/>
<dbReference type="SUPFAM" id="SSF103473">
    <property type="entry name" value="MFS general substrate transporter"/>
    <property type="match status" value="1"/>
</dbReference>
<evidence type="ECO:0000256" key="1">
    <source>
        <dbReference type="ARBA" id="ARBA00004651"/>
    </source>
</evidence>
<dbReference type="RefSeq" id="WP_092061983.1">
    <property type="nucleotide sequence ID" value="NZ_FNIN01000001.1"/>
</dbReference>
<dbReference type="Gene3D" id="1.20.1250.20">
    <property type="entry name" value="MFS general substrate transporter like domains"/>
    <property type="match status" value="1"/>
</dbReference>
<feature type="transmembrane region" description="Helical" evidence="6">
    <location>
        <begin position="660"/>
        <end position="680"/>
    </location>
</feature>
<feature type="transmembrane region" description="Helical" evidence="6">
    <location>
        <begin position="168"/>
        <end position="188"/>
    </location>
</feature>
<keyword evidence="5 6" id="KW-0472">Membrane</keyword>
<dbReference type="OrthoDB" id="1679175at2"/>
<evidence type="ECO:0000256" key="3">
    <source>
        <dbReference type="ARBA" id="ARBA00022692"/>
    </source>
</evidence>
<comment type="subcellular location">
    <subcellularLocation>
        <location evidence="1">Cell membrane</location>
        <topology evidence="1">Multi-pass membrane protein</topology>
    </subcellularLocation>
</comment>
<dbReference type="STRING" id="206665.SAMN04488516_101190"/>
<accession>A0A1G9ZWJ2</accession>
<keyword evidence="2" id="KW-1003">Cell membrane</keyword>
<feature type="domain" description="Major facilitator superfamily (MFS) profile" evidence="7">
    <location>
        <begin position="386"/>
        <end position="779"/>
    </location>
</feature>
<evidence type="ECO:0000313" key="8">
    <source>
        <dbReference type="EMBL" id="SDN25487.1"/>
    </source>
</evidence>
<dbReference type="PANTHER" id="PTHR43124">
    <property type="entry name" value="PURINE EFFLUX PUMP PBUE"/>
    <property type="match status" value="1"/>
</dbReference>
<reference evidence="8 9" key="1">
    <citation type="submission" date="2016-10" db="EMBL/GenBank/DDBJ databases">
        <authorList>
            <person name="de Groot N.N."/>
        </authorList>
    </citation>
    <scope>NUCLEOTIDE SEQUENCE [LARGE SCALE GENOMIC DNA]</scope>
    <source>
        <strain evidence="8 9">DSM 15269</strain>
    </source>
</reference>
<dbReference type="PANTHER" id="PTHR43124:SF3">
    <property type="entry name" value="CHLORAMPHENICOL EFFLUX PUMP RV0191"/>
    <property type="match status" value="1"/>
</dbReference>
<feature type="transmembrane region" description="Helical" evidence="6">
    <location>
        <begin position="200"/>
        <end position="218"/>
    </location>
</feature>
<feature type="transmembrane region" description="Helical" evidence="6">
    <location>
        <begin position="732"/>
        <end position="750"/>
    </location>
</feature>
<keyword evidence="9" id="KW-1185">Reference proteome</keyword>
<evidence type="ECO:0000256" key="4">
    <source>
        <dbReference type="ARBA" id="ARBA00022989"/>
    </source>
</evidence>
<dbReference type="GO" id="GO:0005886">
    <property type="term" value="C:plasma membrane"/>
    <property type="evidence" value="ECO:0007669"/>
    <property type="project" value="UniProtKB-SubCell"/>
</dbReference>
<evidence type="ECO:0000256" key="5">
    <source>
        <dbReference type="ARBA" id="ARBA00023136"/>
    </source>
</evidence>
<dbReference type="InterPro" id="IPR036259">
    <property type="entry name" value="MFS_trans_sf"/>
</dbReference>
<feature type="transmembrane region" description="Helical" evidence="6">
    <location>
        <begin position="345"/>
        <end position="367"/>
    </location>
</feature>
<feature type="transmembrane region" description="Helical" evidence="6">
    <location>
        <begin position="686"/>
        <end position="711"/>
    </location>
</feature>
<feature type="transmembrane region" description="Helical" evidence="6">
    <location>
        <begin position="543"/>
        <end position="563"/>
    </location>
</feature>
<dbReference type="Proteomes" id="UP000199602">
    <property type="component" value="Unassembled WGS sequence"/>
</dbReference>
<keyword evidence="3 6" id="KW-0812">Transmembrane</keyword>
<feature type="transmembrane region" description="Helical" evidence="6">
    <location>
        <begin position="456"/>
        <end position="480"/>
    </location>
</feature>
<feature type="transmembrane region" description="Helical" evidence="6">
    <location>
        <begin position="756"/>
        <end position="774"/>
    </location>
</feature>
<sequence length="782" mass="90029">MKQNRWIVLIIIFLFFILTLGFNSFLTISSFRKNNLSNYFSLAETIGKRIKSDIETGLIFGKELTTFYGLKKILYKYLSKDLFISNIYVCDKNFHLIKYINEINKNELELIKKDKCYEYTSKKIIFNNYYLLIFPIYKNNYIKGYLILKLSKWLNKISESIFYSQIRIILILSIFSFIILVLFLNNIFKRKVLGKVENKVNIGIFLIIISTQIIYAFISTYQYQNKLSTTIEKKLLFIHETLSSDFQFLLNKGVSLSHVSGIYTYLNNILKVNKEVGSIIIDNNKQSIFCVNRDLKNNGILKKISFLNFKFSKPLFKNGKKIGNIVLISNPSFILEQIIDVYLDAITLLILCFIFLGELNHIFIPILWDRLNKFKDVKSFNINIQRFFRVAAFLFFFAYDMPLSFIPIYMENFPAINSLFPKDIWLSLPITLEMLFATLTTLVGGFIIDRYGWKKVFYIGTIFSSSGLFLAALYANLLVYLFSRSLAGAGLGLILISLQSFIVNVLDKERSSGIANMFAGVLAGSLCGNVVGAMLAERSSFKIVFYVASCLILLSILYLFFIFKNFKNKETNVSLVQQYTLFNNWKKYFFDLKTIGLILFIAIPITITLVGVLYYITPLYLKKIGMSQGNIGRVLMIYGLCIIYLGPIFSSLIDKMKNKFFIVILSGLISACSLLPLIVFKGVGGVISSVILVGVANACASACLIVFFLEITSNIKVTEQQKVSFFRTLERTGQIIGSFIFANLIVWFGFYRGLEYLFIFLLLCIVFYLIFCLYRKKVFYYE</sequence>
<proteinExistence type="predicted"/>
<dbReference type="GO" id="GO:0022857">
    <property type="term" value="F:transmembrane transporter activity"/>
    <property type="evidence" value="ECO:0007669"/>
    <property type="project" value="InterPro"/>
</dbReference>
<evidence type="ECO:0000256" key="2">
    <source>
        <dbReference type="ARBA" id="ARBA00022475"/>
    </source>
</evidence>
<protein>
    <submittedName>
        <fullName evidence="8">Predicted arabinose efflux permease, MFS family</fullName>
    </submittedName>
</protein>
<keyword evidence="4 6" id="KW-1133">Transmembrane helix</keyword>
<evidence type="ECO:0000259" key="7">
    <source>
        <dbReference type="PROSITE" id="PS50850"/>
    </source>
</evidence>
<dbReference type="PROSITE" id="PS50850">
    <property type="entry name" value="MFS"/>
    <property type="match status" value="1"/>
</dbReference>
<evidence type="ECO:0000313" key="9">
    <source>
        <dbReference type="Proteomes" id="UP000199602"/>
    </source>
</evidence>
<dbReference type="InterPro" id="IPR050189">
    <property type="entry name" value="MFS_Efflux_Transporters"/>
</dbReference>
<evidence type="ECO:0000256" key="6">
    <source>
        <dbReference type="SAM" id="Phobius"/>
    </source>
</evidence>
<feature type="transmembrane region" description="Helical" evidence="6">
    <location>
        <begin position="595"/>
        <end position="616"/>
    </location>
</feature>
<dbReference type="Pfam" id="PF07690">
    <property type="entry name" value="MFS_1"/>
    <property type="match status" value="1"/>
</dbReference>
<name>A0A1G9ZWJ2_9BACT</name>
<feature type="transmembrane region" description="Helical" evidence="6">
    <location>
        <begin position="430"/>
        <end position="449"/>
    </location>
</feature>
<gene>
    <name evidence="8" type="ORF">SAMN04488516_101190</name>
</gene>